<organism evidence="1 2">
    <name type="scientific">Trichonephila clavata</name>
    <name type="common">Joro spider</name>
    <name type="synonym">Nephila clavata</name>
    <dbReference type="NCBI Taxonomy" id="2740835"/>
    <lineage>
        <taxon>Eukaryota</taxon>
        <taxon>Metazoa</taxon>
        <taxon>Ecdysozoa</taxon>
        <taxon>Arthropoda</taxon>
        <taxon>Chelicerata</taxon>
        <taxon>Arachnida</taxon>
        <taxon>Araneae</taxon>
        <taxon>Araneomorphae</taxon>
        <taxon>Entelegynae</taxon>
        <taxon>Araneoidea</taxon>
        <taxon>Nephilidae</taxon>
        <taxon>Trichonephila</taxon>
    </lineage>
</organism>
<dbReference type="Proteomes" id="UP000887116">
    <property type="component" value="Unassembled WGS sequence"/>
</dbReference>
<reference evidence="1" key="1">
    <citation type="submission" date="2020-07" db="EMBL/GenBank/DDBJ databases">
        <title>Multicomponent nature underlies the extraordinary mechanical properties of spider dragline silk.</title>
        <authorList>
            <person name="Kono N."/>
            <person name="Nakamura H."/>
            <person name="Mori M."/>
            <person name="Yoshida Y."/>
            <person name="Ohtoshi R."/>
            <person name="Malay A.D."/>
            <person name="Moran D.A.P."/>
            <person name="Tomita M."/>
            <person name="Numata K."/>
            <person name="Arakawa K."/>
        </authorList>
    </citation>
    <scope>NUCLEOTIDE SEQUENCE</scope>
</reference>
<evidence type="ECO:0000313" key="1">
    <source>
        <dbReference type="EMBL" id="GFR11832.1"/>
    </source>
</evidence>
<keyword evidence="2" id="KW-1185">Reference proteome</keyword>
<proteinExistence type="predicted"/>
<dbReference type="AlphaFoldDB" id="A0A8X6LKN4"/>
<comment type="caution">
    <text evidence="1">The sequence shown here is derived from an EMBL/GenBank/DDBJ whole genome shotgun (WGS) entry which is preliminary data.</text>
</comment>
<protein>
    <submittedName>
        <fullName evidence="1">Uncharacterized protein</fullName>
    </submittedName>
</protein>
<evidence type="ECO:0000313" key="2">
    <source>
        <dbReference type="Proteomes" id="UP000887116"/>
    </source>
</evidence>
<accession>A0A8X6LKN4</accession>
<name>A0A8X6LKN4_TRICU</name>
<dbReference type="EMBL" id="BMAO01016868">
    <property type="protein sequence ID" value="GFR11832.1"/>
    <property type="molecule type" value="Genomic_DNA"/>
</dbReference>
<gene>
    <name evidence="1" type="ORF">TNCT_724761</name>
</gene>
<sequence>MKKLAVILRESPWFGMRAMGSEIELAGPESSVINLIKHLWYELGLLMKGLKPRKITSLTAAREDNSNY</sequence>